<keyword evidence="3" id="KW-0238">DNA-binding</keyword>
<evidence type="ECO:0000259" key="6">
    <source>
        <dbReference type="PROSITE" id="PS50931"/>
    </source>
</evidence>
<name>A0A368TW82_9GAMM</name>
<evidence type="ECO:0000256" key="1">
    <source>
        <dbReference type="ARBA" id="ARBA00009437"/>
    </source>
</evidence>
<keyword evidence="8" id="KW-1185">Reference proteome</keyword>
<protein>
    <submittedName>
        <fullName evidence="7">LysR family transcriptional regulator</fullName>
    </submittedName>
</protein>
<organism evidence="7 8">
    <name type="scientific">Billgrantia montanilacus</name>
    <dbReference type="NCBI Taxonomy" id="2282305"/>
    <lineage>
        <taxon>Bacteria</taxon>
        <taxon>Pseudomonadati</taxon>
        <taxon>Pseudomonadota</taxon>
        <taxon>Gammaproteobacteria</taxon>
        <taxon>Oceanospirillales</taxon>
        <taxon>Halomonadaceae</taxon>
        <taxon>Billgrantia</taxon>
    </lineage>
</organism>
<dbReference type="GO" id="GO:0043565">
    <property type="term" value="F:sequence-specific DNA binding"/>
    <property type="evidence" value="ECO:0007669"/>
    <property type="project" value="TreeGrafter"/>
</dbReference>
<dbReference type="Proteomes" id="UP000252405">
    <property type="component" value="Unassembled WGS sequence"/>
</dbReference>
<dbReference type="InterPro" id="IPR036390">
    <property type="entry name" value="WH_DNA-bd_sf"/>
</dbReference>
<comment type="caution">
    <text evidence="7">The sequence shown here is derived from an EMBL/GenBank/DDBJ whole genome shotgun (WGS) entry which is preliminary data.</text>
</comment>
<dbReference type="PANTHER" id="PTHR30537:SF66">
    <property type="entry name" value="IRON-REGULATED VIRULENCE REGULATORY PROTEIN IRGB"/>
    <property type="match status" value="1"/>
</dbReference>
<dbReference type="InterPro" id="IPR000847">
    <property type="entry name" value="LysR_HTH_N"/>
</dbReference>
<dbReference type="Pfam" id="PF03466">
    <property type="entry name" value="LysR_substrate"/>
    <property type="match status" value="1"/>
</dbReference>
<evidence type="ECO:0000256" key="5">
    <source>
        <dbReference type="SAM" id="MobiDB-lite"/>
    </source>
</evidence>
<evidence type="ECO:0000313" key="7">
    <source>
        <dbReference type="EMBL" id="RCV88586.1"/>
    </source>
</evidence>
<dbReference type="SUPFAM" id="SSF46785">
    <property type="entry name" value="Winged helix' DNA-binding domain"/>
    <property type="match status" value="1"/>
</dbReference>
<dbReference type="EMBL" id="QPII01000009">
    <property type="protein sequence ID" value="RCV88586.1"/>
    <property type="molecule type" value="Genomic_DNA"/>
</dbReference>
<evidence type="ECO:0000256" key="3">
    <source>
        <dbReference type="ARBA" id="ARBA00023125"/>
    </source>
</evidence>
<dbReference type="PROSITE" id="PS50931">
    <property type="entry name" value="HTH_LYSR"/>
    <property type="match status" value="1"/>
</dbReference>
<sequence>MYALDELLAFDHVMRSGSLTRSARTLDLAKSTLSRRISQLERQLGQPLLRRQSNRLLPTEAGQLFHAYCRQILELAKQGRQALDELSEEVSGELHVATHNALARSWLSKSLAAFMDCHPGIRLTLQTSASPPLSADSQAVTVWLGEVPGCELRQEVLGWLDRGLYGHPDYFASCGEPRHPRELPRHAWIDLLGETEQGLTLTHPARGEFHFQPPDSRFRVDQHILHGDAIARGHGLGMMPVWLATMRERAHPGSLVRCLPEWSAAPVPVTLLYAFGPRPRRVTALLECLRQSVPSEWRPAGRSQAHCGSPAESRQLGVADTATNRCGFSH</sequence>
<gene>
    <name evidence="7" type="ORF">DU505_12975</name>
</gene>
<dbReference type="Pfam" id="PF00126">
    <property type="entry name" value="HTH_1"/>
    <property type="match status" value="1"/>
</dbReference>
<reference evidence="7 8" key="1">
    <citation type="submission" date="2018-07" db="EMBL/GenBank/DDBJ databases">
        <title>Halomonas montanilacus sp. nov., isolated from Lake Pengyan on Tibetan Plateau.</title>
        <authorList>
            <person name="Lu H."/>
            <person name="Xing P."/>
            <person name="Wu Q."/>
        </authorList>
    </citation>
    <scope>NUCLEOTIDE SEQUENCE [LARGE SCALE GENOMIC DNA]</scope>
    <source>
        <strain evidence="7 8">PYC7W</strain>
    </source>
</reference>
<dbReference type="InterPro" id="IPR058163">
    <property type="entry name" value="LysR-type_TF_proteobact-type"/>
</dbReference>
<dbReference type="PANTHER" id="PTHR30537">
    <property type="entry name" value="HTH-TYPE TRANSCRIPTIONAL REGULATOR"/>
    <property type="match status" value="1"/>
</dbReference>
<dbReference type="Gene3D" id="3.40.190.290">
    <property type="match status" value="1"/>
</dbReference>
<dbReference type="InterPro" id="IPR036388">
    <property type="entry name" value="WH-like_DNA-bd_sf"/>
</dbReference>
<dbReference type="GO" id="GO:0006351">
    <property type="term" value="P:DNA-templated transcription"/>
    <property type="evidence" value="ECO:0007669"/>
    <property type="project" value="TreeGrafter"/>
</dbReference>
<keyword evidence="4" id="KW-0804">Transcription</keyword>
<proteinExistence type="inferred from homology"/>
<dbReference type="InterPro" id="IPR005119">
    <property type="entry name" value="LysR_subst-bd"/>
</dbReference>
<dbReference type="AlphaFoldDB" id="A0A368TW82"/>
<evidence type="ECO:0000256" key="2">
    <source>
        <dbReference type="ARBA" id="ARBA00023015"/>
    </source>
</evidence>
<evidence type="ECO:0000313" key="8">
    <source>
        <dbReference type="Proteomes" id="UP000252405"/>
    </source>
</evidence>
<dbReference type="SUPFAM" id="SSF53850">
    <property type="entry name" value="Periplasmic binding protein-like II"/>
    <property type="match status" value="1"/>
</dbReference>
<keyword evidence="2" id="KW-0805">Transcription regulation</keyword>
<feature type="domain" description="HTH lysR-type" evidence="6">
    <location>
        <begin position="1"/>
        <end position="59"/>
    </location>
</feature>
<dbReference type="FunFam" id="1.10.10.10:FF:000001">
    <property type="entry name" value="LysR family transcriptional regulator"/>
    <property type="match status" value="1"/>
</dbReference>
<evidence type="ECO:0000256" key="4">
    <source>
        <dbReference type="ARBA" id="ARBA00023163"/>
    </source>
</evidence>
<dbReference type="OrthoDB" id="6183733at2"/>
<feature type="region of interest" description="Disordered" evidence="5">
    <location>
        <begin position="298"/>
        <end position="318"/>
    </location>
</feature>
<comment type="similarity">
    <text evidence="1">Belongs to the LysR transcriptional regulatory family.</text>
</comment>
<dbReference type="GO" id="GO:0003700">
    <property type="term" value="F:DNA-binding transcription factor activity"/>
    <property type="evidence" value="ECO:0007669"/>
    <property type="project" value="InterPro"/>
</dbReference>
<dbReference type="RefSeq" id="WP_114479421.1">
    <property type="nucleotide sequence ID" value="NZ_QPII01000009.1"/>
</dbReference>
<accession>A0A368TW82</accession>
<dbReference type="Gene3D" id="1.10.10.10">
    <property type="entry name" value="Winged helix-like DNA-binding domain superfamily/Winged helix DNA-binding domain"/>
    <property type="match status" value="1"/>
</dbReference>